<accession>A0A7N2LNB1</accession>
<dbReference type="GO" id="GO:0008540">
    <property type="term" value="C:proteasome regulatory particle, base subcomplex"/>
    <property type="evidence" value="ECO:0007669"/>
    <property type="project" value="TreeGrafter"/>
</dbReference>
<dbReference type="PANTHER" id="PTHR10943">
    <property type="entry name" value="26S PROTEASOME NON-ATPASE REGULATORY SUBUNIT"/>
    <property type="match status" value="1"/>
</dbReference>
<evidence type="ECO:0000313" key="2">
    <source>
        <dbReference type="EnsemblPlants" id="QL05p012307:mrna"/>
    </source>
</evidence>
<organism evidence="2 3">
    <name type="scientific">Quercus lobata</name>
    <name type="common">Valley oak</name>
    <dbReference type="NCBI Taxonomy" id="97700"/>
    <lineage>
        <taxon>Eukaryota</taxon>
        <taxon>Viridiplantae</taxon>
        <taxon>Streptophyta</taxon>
        <taxon>Embryophyta</taxon>
        <taxon>Tracheophyta</taxon>
        <taxon>Spermatophyta</taxon>
        <taxon>Magnoliopsida</taxon>
        <taxon>eudicotyledons</taxon>
        <taxon>Gunneridae</taxon>
        <taxon>Pentapetalae</taxon>
        <taxon>rosids</taxon>
        <taxon>fabids</taxon>
        <taxon>Fagales</taxon>
        <taxon>Fagaceae</taxon>
        <taxon>Quercus</taxon>
    </lineage>
</organism>
<evidence type="ECO:0000256" key="1">
    <source>
        <dbReference type="ARBA" id="ARBA00022737"/>
    </source>
</evidence>
<keyword evidence="1" id="KW-0677">Repeat</keyword>
<dbReference type="Gramene" id="QL05p012307:mrna">
    <property type="protein sequence ID" value="QL05p012307:mrna"/>
    <property type="gene ID" value="QL05p012307"/>
</dbReference>
<dbReference type="Proteomes" id="UP000594261">
    <property type="component" value="Chromosome 5"/>
</dbReference>
<proteinExistence type="predicted"/>
<dbReference type="GO" id="GO:0043161">
    <property type="term" value="P:proteasome-mediated ubiquitin-dependent protein catabolic process"/>
    <property type="evidence" value="ECO:0007669"/>
    <property type="project" value="TreeGrafter"/>
</dbReference>
<dbReference type="InterPro" id="IPR011989">
    <property type="entry name" value="ARM-like"/>
</dbReference>
<dbReference type="InParanoid" id="A0A7N2LNB1"/>
<sequence>MTVPTDNSSSGSSANWLFNNKEHVKSSAAASLGMILLWDFDSGLAQMDKYFHASDSHVNAGALLGVGIVNCGCGIKNDCDPVSLTLDMIRDDTSEDCSRVCKKTETRGWDSRVTRGCKPPEAAHMPSMLEDEQSC</sequence>
<dbReference type="GO" id="GO:0005634">
    <property type="term" value="C:nucleus"/>
    <property type="evidence" value="ECO:0007669"/>
    <property type="project" value="TreeGrafter"/>
</dbReference>
<dbReference type="GO" id="GO:0034515">
    <property type="term" value="C:proteasome storage granule"/>
    <property type="evidence" value="ECO:0007669"/>
    <property type="project" value="TreeGrafter"/>
</dbReference>
<dbReference type="EMBL" id="LRBV02000005">
    <property type="status" value="NOT_ANNOTATED_CDS"/>
    <property type="molecule type" value="Genomic_DNA"/>
</dbReference>
<dbReference type="EnsemblPlants" id="QL05p012307:mrna">
    <property type="protein sequence ID" value="QL05p012307:mrna"/>
    <property type="gene ID" value="QL05p012307"/>
</dbReference>
<protein>
    <submittedName>
        <fullName evidence="2">Uncharacterized protein</fullName>
    </submittedName>
</protein>
<dbReference type="PANTHER" id="PTHR10943:SF1">
    <property type="entry name" value="26S PROTEASOME NON-ATPASE REGULATORY SUBUNIT 2"/>
    <property type="match status" value="1"/>
</dbReference>
<dbReference type="Gene3D" id="1.25.10.10">
    <property type="entry name" value="Leucine-rich Repeat Variant"/>
    <property type="match status" value="1"/>
</dbReference>
<name>A0A7N2LNB1_QUELO</name>
<evidence type="ECO:0000313" key="3">
    <source>
        <dbReference type="Proteomes" id="UP000594261"/>
    </source>
</evidence>
<reference evidence="2" key="2">
    <citation type="submission" date="2021-01" db="UniProtKB">
        <authorList>
            <consortium name="EnsemblPlants"/>
        </authorList>
    </citation>
    <scope>IDENTIFICATION</scope>
</reference>
<dbReference type="AlphaFoldDB" id="A0A7N2LNB1"/>
<reference evidence="2 3" key="1">
    <citation type="journal article" date="2016" name="G3 (Bethesda)">
        <title>First Draft Assembly and Annotation of the Genome of a California Endemic Oak Quercus lobata Nee (Fagaceae).</title>
        <authorList>
            <person name="Sork V.L."/>
            <person name="Fitz-Gibbon S.T."/>
            <person name="Puiu D."/>
            <person name="Crepeau M."/>
            <person name="Gugger P.F."/>
            <person name="Sherman R."/>
            <person name="Stevens K."/>
            <person name="Langley C.H."/>
            <person name="Pellegrini M."/>
            <person name="Salzberg S.L."/>
        </authorList>
    </citation>
    <scope>NUCLEOTIDE SEQUENCE [LARGE SCALE GENOMIC DNA]</scope>
    <source>
        <strain evidence="2 3">cv. SW786</strain>
    </source>
</reference>
<keyword evidence="3" id="KW-1185">Reference proteome</keyword>